<evidence type="ECO:0000313" key="1">
    <source>
        <dbReference type="EMBL" id="RWS19234.1"/>
    </source>
</evidence>
<dbReference type="EMBL" id="NCKV01028595">
    <property type="protein sequence ID" value="RWS19234.1"/>
    <property type="molecule type" value="Genomic_DNA"/>
</dbReference>
<dbReference type="InterPro" id="IPR036140">
    <property type="entry name" value="PFN_sf"/>
</dbReference>
<sequence length="55" mass="5634">MSLAVIAGIDGAILATFENDIPVSVTAEELKVICDAMRSNPGIFNESGIQLGGAN</sequence>
<dbReference type="Proteomes" id="UP000288716">
    <property type="component" value="Unassembled WGS sequence"/>
</dbReference>
<comment type="caution">
    <text evidence="1">The sequence shown here is derived from an EMBL/GenBank/DDBJ whole genome shotgun (WGS) entry which is preliminary data.</text>
</comment>
<organism evidence="1 2">
    <name type="scientific">Leptotrombidium deliense</name>
    <dbReference type="NCBI Taxonomy" id="299467"/>
    <lineage>
        <taxon>Eukaryota</taxon>
        <taxon>Metazoa</taxon>
        <taxon>Ecdysozoa</taxon>
        <taxon>Arthropoda</taxon>
        <taxon>Chelicerata</taxon>
        <taxon>Arachnida</taxon>
        <taxon>Acari</taxon>
        <taxon>Acariformes</taxon>
        <taxon>Trombidiformes</taxon>
        <taxon>Prostigmata</taxon>
        <taxon>Anystina</taxon>
        <taxon>Parasitengona</taxon>
        <taxon>Trombiculoidea</taxon>
        <taxon>Trombiculidae</taxon>
        <taxon>Leptotrombidium</taxon>
    </lineage>
</organism>
<accession>A0A443RVK0</accession>
<dbReference type="VEuPathDB" id="VectorBase:LDEU012806"/>
<evidence type="ECO:0000313" key="2">
    <source>
        <dbReference type="Proteomes" id="UP000288716"/>
    </source>
</evidence>
<proteinExistence type="predicted"/>
<dbReference type="OrthoDB" id="421374at2759"/>
<reference evidence="1 2" key="1">
    <citation type="journal article" date="2018" name="Gigascience">
        <title>Genomes of trombidid mites reveal novel predicted allergens and laterally-transferred genes associated with secondary metabolism.</title>
        <authorList>
            <person name="Dong X."/>
            <person name="Chaisiri K."/>
            <person name="Xia D."/>
            <person name="Armstrong S.D."/>
            <person name="Fang Y."/>
            <person name="Donnelly M.J."/>
            <person name="Kadowaki T."/>
            <person name="McGarry J.W."/>
            <person name="Darby A.C."/>
            <person name="Makepeace B.L."/>
        </authorList>
    </citation>
    <scope>NUCLEOTIDE SEQUENCE [LARGE SCALE GENOMIC DNA]</scope>
    <source>
        <strain evidence="1">UoL-UT</strain>
    </source>
</reference>
<dbReference type="AlphaFoldDB" id="A0A443RVK0"/>
<protein>
    <submittedName>
        <fullName evidence="1">Blo t profilin allergen-like protein</fullName>
    </submittedName>
</protein>
<name>A0A443RVK0_9ACAR</name>
<keyword evidence="2" id="KW-1185">Reference proteome</keyword>
<dbReference type="SUPFAM" id="SSF55770">
    <property type="entry name" value="Profilin (actin-binding protein)"/>
    <property type="match status" value="1"/>
</dbReference>
<gene>
    <name evidence="1" type="ORF">B4U80_10005</name>
</gene>